<dbReference type="AlphaFoldDB" id="A0A7E4V339"/>
<keyword evidence="5" id="KW-1185">Reference proteome</keyword>
<proteinExistence type="inferred from homology"/>
<evidence type="ECO:0000256" key="2">
    <source>
        <dbReference type="ARBA" id="ARBA00022980"/>
    </source>
</evidence>
<dbReference type="SUPFAM" id="SSF56808">
    <property type="entry name" value="Ribosomal protein L1"/>
    <property type="match status" value="1"/>
</dbReference>
<dbReference type="InterPro" id="IPR016095">
    <property type="entry name" value="Ribosomal_uL1_3-a/b-sand"/>
</dbReference>
<reference evidence="5" key="1">
    <citation type="journal article" date="2013" name="Genetics">
        <title>The draft genome and transcriptome of Panagrellus redivivus are shaped by the harsh demands of a free-living lifestyle.</title>
        <authorList>
            <person name="Srinivasan J."/>
            <person name="Dillman A.R."/>
            <person name="Macchietto M.G."/>
            <person name="Heikkinen L."/>
            <person name="Lakso M."/>
            <person name="Fracchia K.M."/>
            <person name="Antoshechkin I."/>
            <person name="Mortazavi A."/>
            <person name="Wong G."/>
            <person name="Sternberg P.W."/>
        </authorList>
    </citation>
    <scope>NUCLEOTIDE SEQUENCE [LARGE SCALE GENOMIC DNA]</scope>
    <source>
        <strain evidence="5">MT8872</strain>
    </source>
</reference>
<dbReference type="WBParaSite" id="Pan_g15997.t1">
    <property type="protein sequence ID" value="Pan_g15997.t1"/>
    <property type="gene ID" value="Pan_g15997"/>
</dbReference>
<dbReference type="Gene3D" id="3.40.50.790">
    <property type="match status" value="1"/>
</dbReference>
<dbReference type="Proteomes" id="UP000492821">
    <property type="component" value="Unassembled WGS sequence"/>
</dbReference>
<evidence type="ECO:0000256" key="1">
    <source>
        <dbReference type="ARBA" id="ARBA00010531"/>
    </source>
</evidence>
<evidence type="ECO:0000313" key="5">
    <source>
        <dbReference type="Proteomes" id="UP000492821"/>
    </source>
</evidence>
<accession>A0A7E4V339</accession>
<reference evidence="6" key="2">
    <citation type="submission" date="2020-10" db="UniProtKB">
        <authorList>
            <consortium name="WormBaseParasite"/>
        </authorList>
    </citation>
    <scope>IDENTIFICATION</scope>
</reference>
<evidence type="ECO:0000256" key="4">
    <source>
        <dbReference type="SAM" id="Coils"/>
    </source>
</evidence>
<dbReference type="InterPro" id="IPR023674">
    <property type="entry name" value="Ribosomal_uL1-like"/>
</dbReference>
<dbReference type="InterPro" id="IPR028364">
    <property type="entry name" value="Ribosomal_uL1/biogenesis"/>
</dbReference>
<dbReference type="GO" id="GO:0005840">
    <property type="term" value="C:ribosome"/>
    <property type="evidence" value="ECO:0007669"/>
    <property type="project" value="UniProtKB-KW"/>
</dbReference>
<sequence length="386" mass="43816">MNSILRQFSTLSVARQLHSDARLLANPSSVVLIQNRGRKRALKASISRQEKMERRLKREEREAARKQYNFMERIQIRRMKNLLSPSQQYPGRYVADDEAELPDAPLCNVFIREDVKTQFYSITDALKMHRELQQPSMYNNPRAPLKVRFELNMDTERATKMVSASSEIVPIPNPFKHNEKRTILAFAAKPELQELAVESGAEIALGPDMIKKIIKGQFRIDDYDFCVAHTDMGSTILPLRGILKTRFPTKINGGFGDDLPGAIERFKSGVKVDIKPDPVFPQWGLCEPVIGRLHMPDEEIESNLHAIIDAICKHRSPALGPFVNRAVLMTIPGTSFAALDVSKYLPVATEEEIEKLEKRKTGKKKKKEEKAVEQKVAEVDELLAVM</sequence>
<dbReference type="Gene3D" id="3.30.190.20">
    <property type="match status" value="1"/>
</dbReference>
<protein>
    <submittedName>
        <fullName evidence="6">39S ribosomal protein L1, mitochondrial</fullName>
    </submittedName>
</protein>
<name>A0A7E4V339_PANRE</name>
<dbReference type="GO" id="GO:1990904">
    <property type="term" value="C:ribonucleoprotein complex"/>
    <property type="evidence" value="ECO:0007669"/>
    <property type="project" value="UniProtKB-KW"/>
</dbReference>
<evidence type="ECO:0000313" key="6">
    <source>
        <dbReference type="WBParaSite" id="Pan_g15997.t1"/>
    </source>
</evidence>
<dbReference type="PANTHER" id="PTHR36427:SF3">
    <property type="entry name" value="LARGE RIBOSOMAL SUBUNIT PROTEIN UL1M"/>
    <property type="match status" value="1"/>
</dbReference>
<dbReference type="PANTHER" id="PTHR36427">
    <property type="entry name" value="54S RIBOSOMAL PROTEIN L1, MITOCHONDRIAL"/>
    <property type="match status" value="1"/>
</dbReference>
<keyword evidence="2" id="KW-0689">Ribosomal protein</keyword>
<evidence type="ECO:0000256" key="3">
    <source>
        <dbReference type="ARBA" id="ARBA00023274"/>
    </source>
</evidence>
<keyword evidence="3" id="KW-0687">Ribonucleoprotein</keyword>
<keyword evidence="4" id="KW-0175">Coiled coil</keyword>
<comment type="similarity">
    <text evidence="1">Belongs to the universal ribosomal protein uL1 family.</text>
</comment>
<dbReference type="Pfam" id="PF00687">
    <property type="entry name" value="Ribosomal_L1"/>
    <property type="match status" value="1"/>
</dbReference>
<organism evidence="5 6">
    <name type="scientific">Panagrellus redivivus</name>
    <name type="common">Microworm</name>
    <dbReference type="NCBI Taxonomy" id="6233"/>
    <lineage>
        <taxon>Eukaryota</taxon>
        <taxon>Metazoa</taxon>
        <taxon>Ecdysozoa</taxon>
        <taxon>Nematoda</taxon>
        <taxon>Chromadorea</taxon>
        <taxon>Rhabditida</taxon>
        <taxon>Tylenchina</taxon>
        <taxon>Panagrolaimomorpha</taxon>
        <taxon>Panagrolaimoidea</taxon>
        <taxon>Panagrolaimidae</taxon>
        <taxon>Panagrellus</taxon>
    </lineage>
</organism>
<feature type="coiled-coil region" evidence="4">
    <location>
        <begin position="39"/>
        <end position="69"/>
    </location>
</feature>